<protein>
    <submittedName>
        <fullName evidence="1">Uncharacterized protein</fullName>
    </submittedName>
</protein>
<accession>V6LHV5</accession>
<evidence type="ECO:0000313" key="1">
    <source>
        <dbReference type="EMBL" id="EST44137.1"/>
    </source>
</evidence>
<proteinExistence type="predicted"/>
<reference evidence="1 2" key="1">
    <citation type="journal article" date="2014" name="PLoS Genet.">
        <title>The Genome of Spironucleus salmonicida Highlights a Fish Pathogen Adapted to Fluctuating Environments.</title>
        <authorList>
            <person name="Xu F."/>
            <person name="Jerlstrom-Hultqvist J."/>
            <person name="Einarsson E."/>
            <person name="Astvaldsson A."/>
            <person name="Svard S.G."/>
            <person name="Andersson J.O."/>
        </authorList>
    </citation>
    <scope>NUCLEOTIDE SEQUENCE</scope>
    <source>
        <strain evidence="2">ATCC 50377</strain>
    </source>
</reference>
<dbReference type="VEuPathDB" id="GiardiaDB:SS50377_23835"/>
<reference evidence="2" key="2">
    <citation type="submission" date="2020-12" db="EMBL/GenBank/DDBJ databases">
        <title>New Spironucleus salmonicida genome in near-complete chromosomes.</title>
        <authorList>
            <person name="Xu F."/>
            <person name="Kurt Z."/>
            <person name="Jimenez-Gonzalez A."/>
            <person name="Astvaldsson A."/>
            <person name="Andersson J.O."/>
            <person name="Svard S.G."/>
        </authorList>
    </citation>
    <scope>NUCLEOTIDE SEQUENCE</scope>
    <source>
        <strain evidence="2">ATCC 50377</strain>
    </source>
</reference>
<evidence type="ECO:0000313" key="3">
    <source>
        <dbReference type="Proteomes" id="UP000018208"/>
    </source>
</evidence>
<organism evidence="1">
    <name type="scientific">Spironucleus salmonicida</name>
    <dbReference type="NCBI Taxonomy" id="348837"/>
    <lineage>
        <taxon>Eukaryota</taxon>
        <taxon>Metamonada</taxon>
        <taxon>Diplomonadida</taxon>
        <taxon>Hexamitidae</taxon>
        <taxon>Hexamitinae</taxon>
        <taxon>Spironucleus</taxon>
    </lineage>
</organism>
<dbReference type="EMBL" id="KI546126">
    <property type="protein sequence ID" value="EST44137.1"/>
    <property type="molecule type" value="Genomic_DNA"/>
</dbReference>
<evidence type="ECO:0000313" key="2">
    <source>
        <dbReference type="EMBL" id="KAH0573900.1"/>
    </source>
</evidence>
<name>V6LHV5_9EUKA</name>
<dbReference type="EMBL" id="AUWU02000004">
    <property type="protein sequence ID" value="KAH0573900.1"/>
    <property type="molecule type" value="Genomic_DNA"/>
</dbReference>
<keyword evidence="3" id="KW-1185">Reference proteome</keyword>
<gene>
    <name evidence="1" type="ORF">SS50377_16038</name>
    <name evidence="2" type="ORF">SS50377_23835</name>
</gene>
<sequence>MKSRWSRILQKNKMIKVKSQDIIAHKLQATNYSYFQDNNGEVIKGYYHPLHFEADFLVEESDMIPAQ</sequence>
<dbReference type="AlphaFoldDB" id="V6LHV5"/>
<dbReference type="Proteomes" id="UP000018208">
    <property type="component" value="Unassembled WGS sequence"/>
</dbReference>